<organism evidence="8 9">
    <name type="scientific">Paenibacillus konkukensis</name>
    <dbReference type="NCBI Taxonomy" id="2020716"/>
    <lineage>
        <taxon>Bacteria</taxon>
        <taxon>Bacillati</taxon>
        <taxon>Bacillota</taxon>
        <taxon>Bacilli</taxon>
        <taxon>Bacillales</taxon>
        <taxon>Paenibacillaceae</taxon>
        <taxon>Paenibacillus</taxon>
    </lineage>
</organism>
<evidence type="ECO:0000313" key="9">
    <source>
        <dbReference type="Proteomes" id="UP001057134"/>
    </source>
</evidence>
<comment type="similarity">
    <text evidence="6">Belongs to the bacillales FliT family.</text>
</comment>
<keyword evidence="9" id="KW-1185">Reference proteome</keyword>
<comment type="function">
    <text evidence="5">May act as an export chaperone for the filament capping protein FliD.</text>
</comment>
<reference evidence="8" key="2">
    <citation type="journal article" date="2021" name="J Anim Sci Technol">
        <title>Complete genome sequence of Paenibacillus konkukensis sp. nov. SK3146 as a potential probiotic strain.</title>
        <authorList>
            <person name="Jung H.I."/>
            <person name="Park S."/>
            <person name="Niu K.M."/>
            <person name="Lee S.W."/>
            <person name="Kothari D."/>
            <person name="Yi K.J."/>
            <person name="Kim S.K."/>
        </authorList>
    </citation>
    <scope>NUCLEOTIDE SEQUENCE</scope>
    <source>
        <strain evidence="8">SK3146</strain>
    </source>
</reference>
<dbReference type="EMBL" id="CP027059">
    <property type="protein sequence ID" value="UQZ84387.1"/>
    <property type="molecule type" value="Genomic_DNA"/>
</dbReference>
<evidence type="ECO:0000256" key="4">
    <source>
        <dbReference type="ARBA" id="ARBA00023186"/>
    </source>
</evidence>
<evidence type="ECO:0000256" key="1">
    <source>
        <dbReference type="ARBA" id="ARBA00004514"/>
    </source>
</evidence>
<dbReference type="Proteomes" id="UP001057134">
    <property type="component" value="Chromosome"/>
</dbReference>
<evidence type="ECO:0000256" key="7">
    <source>
        <dbReference type="ARBA" id="ARBA00093797"/>
    </source>
</evidence>
<dbReference type="Pfam" id="PF05400">
    <property type="entry name" value="FliT"/>
    <property type="match status" value="1"/>
</dbReference>
<sequence length="124" mass="14034">MTATFASPDTLLNELLECTLQLQKRLLEDAEPEEWNDLLEHRQSVIERLDELLGAGIALSEEQKIRYLQPAAEADRNILSMMTRKKMKLGADMANLQKSKTVHDQYGGYGSSPSAYGAFFDKRK</sequence>
<comment type="subcellular location">
    <subcellularLocation>
        <location evidence="1">Cytoplasm</location>
        <location evidence="1">Cytosol</location>
    </subcellularLocation>
</comment>
<evidence type="ECO:0000256" key="6">
    <source>
        <dbReference type="ARBA" id="ARBA00093785"/>
    </source>
</evidence>
<name>A0ABY4RPI7_9BACL</name>
<evidence type="ECO:0000256" key="5">
    <source>
        <dbReference type="ARBA" id="ARBA00093765"/>
    </source>
</evidence>
<dbReference type="RefSeq" id="WP_249860155.1">
    <property type="nucleotide sequence ID" value="NZ_CP027059.1"/>
</dbReference>
<keyword evidence="4" id="KW-0143">Chaperone</keyword>
<accession>A0ABY4RPI7</accession>
<reference evidence="8" key="1">
    <citation type="submission" date="2018-02" db="EMBL/GenBank/DDBJ databases">
        <authorList>
            <person name="Kim S.-K."/>
            <person name="Jung H.-I."/>
            <person name="Lee S.-W."/>
        </authorList>
    </citation>
    <scope>NUCLEOTIDE SEQUENCE</scope>
    <source>
        <strain evidence="8">SK3146</strain>
    </source>
</reference>
<evidence type="ECO:0000256" key="2">
    <source>
        <dbReference type="ARBA" id="ARBA00022490"/>
    </source>
</evidence>
<evidence type="ECO:0000313" key="8">
    <source>
        <dbReference type="EMBL" id="UQZ84387.1"/>
    </source>
</evidence>
<protein>
    <recommendedName>
        <fullName evidence="7">Flagellar protein FliT</fullName>
    </recommendedName>
</protein>
<keyword evidence="3" id="KW-1005">Bacterial flagellum biogenesis</keyword>
<evidence type="ECO:0000256" key="3">
    <source>
        <dbReference type="ARBA" id="ARBA00022795"/>
    </source>
</evidence>
<keyword evidence="2" id="KW-0963">Cytoplasm</keyword>
<gene>
    <name evidence="8" type="ORF">SK3146_03633</name>
</gene>
<dbReference type="InterPro" id="IPR008622">
    <property type="entry name" value="FliT"/>
</dbReference>
<dbReference type="Gene3D" id="1.20.58.380">
    <property type="entry name" value="Flagellar protein flit"/>
    <property type="match status" value="1"/>
</dbReference>
<proteinExistence type="inferred from homology"/>